<feature type="compositionally biased region" description="Basic and acidic residues" evidence="8">
    <location>
        <begin position="852"/>
        <end position="864"/>
    </location>
</feature>
<feature type="compositionally biased region" description="Basic and acidic residues" evidence="8">
    <location>
        <begin position="938"/>
        <end position="954"/>
    </location>
</feature>
<protein>
    <recommendedName>
        <fullName evidence="13">Enhancer of mRNA-decapping protein 4</fullName>
    </recommendedName>
</protein>
<evidence type="ECO:0000256" key="8">
    <source>
        <dbReference type="SAM" id="MobiDB-lite"/>
    </source>
</evidence>
<evidence type="ECO:0000256" key="6">
    <source>
        <dbReference type="ARBA" id="ARBA00023054"/>
    </source>
</evidence>
<feature type="domain" description="Enhancer of mRNA-decapping protein 4 C-terminal" evidence="10">
    <location>
        <begin position="1390"/>
        <end position="1506"/>
    </location>
</feature>
<dbReference type="Pfam" id="PF21289">
    <property type="entry name" value="EDC4_C"/>
    <property type="match status" value="1"/>
</dbReference>
<keyword evidence="4 7" id="KW-0853">WD repeat</keyword>
<dbReference type="InterPro" id="IPR032401">
    <property type="entry name" value="EDC4_WD40"/>
</dbReference>
<keyword evidence="5" id="KW-0677">Repeat</keyword>
<dbReference type="PROSITE" id="PS50294">
    <property type="entry name" value="WD_REPEATS_REGION"/>
    <property type="match status" value="1"/>
</dbReference>
<feature type="repeat" description="WD" evidence="7">
    <location>
        <begin position="430"/>
        <end position="472"/>
    </location>
</feature>
<dbReference type="InterPro" id="IPR001680">
    <property type="entry name" value="WD40_rpt"/>
</dbReference>
<evidence type="ECO:0008006" key="13">
    <source>
        <dbReference type="Google" id="ProtNLM"/>
    </source>
</evidence>
<keyword evidence="3" id="KW-0963">Cytoplasm</keyword>
<feature type="compositionally biased region" description="Low complexity" evidence="8">
    <location>
        <begin position="98"/>
        <end position="136"/>
    </location>
</feature>
<dbReference type="Proteomes" id="UP001497522">
    <property type="component" value="Chromosome 8"/>
</dbReference>
<feature type="compositionally biased region" description="Low complexity" evidence="8">
    <location>
        <begin position="215"/>
        <end position="232"/>
    </location>
</feature>
<feature type="region of interest" description="Disordered" evidence="8">
    <location>
        <begin position="161"/>
        <end position="235"/>
    </location>
</feature>
<comment type="similarity">
    <text evidence="2">Belongs to the WD repeat EDC4 family.</text>
</comment>
<feature type="compositionally biased region" description="Polar residues" evidence="8">
    <location>
        <begin position="895"/>
        <end position="905"/>
    </location>
</feature>
<accession>A0ABP1BZV0</accession>
<evidence type="ECO:0000256" key="4">
    <source>
        <dbReference type="ARBA" id="ARBA00022574"/>
    </source>
</evidence>
<evidence type="ECO:0000259" key="10">
    <source>
        <dbReference type="Pfam" id="PF21289"/>
    </source>
</evidence>
<evidence type="ECO:0000256" key="7">
    <source>
        <dbReference type="PROSITE-ProRule" id="PRU00221"/>
    </source>
</evidence>
<feature type="region of interest" description="Disordered" evidence="8">
    <location>
        <begin position="1028"/>
        <end position="1065"/>
    </location>
</feature>
<dbReference type="InterPro" id="IPR049404">
    <property type="entry name" value="EDC4_C"/>
</dbReference>
<feature type="region of interest" description="Disordered" evidence="8">
    <location>
        <begin position="61"/>
        <end position="148"/>
    </location>
</feature>
<evidence type="ECO:0000256" key="2">
    <source>
        <dbReference type="ARBA" id="ARBA00009639"/>
    </source>
</evidence>
<evidence type="ECO:0000313" key="11">
    <source>
        <dbReference type="EMBL" id="CAK9881995.1"/>
    </source>
</evidence>
<evidence type="ECO:0000256" key="1">
    <source>
        <dbReference type="ARBA" id="ARBA00004201"/>
    </source>
</evidence>
<feature type="compositionally biased region" description="Pro residues" evidence="8">
    <location>
        <begin position="200"/>
        <end position="214"/>
    </location>
</feature>
<feature type="region of interest" description="Disordered" evidence="8">
    <location>
        <begin position="738"/>
        <end position="877"/>
    </location>
</feature>
<dbReference type="InterPro" id="IPR015943">
    <property type="entry name" value="WD40/YVTN_repeat-like_dom_sf"/>
</dbReference>
<dbReference type="InterPro" id="IPR036322">
    <property type="entry name" value="WD40_repeat_dom_sf"/>
</dbReference>
<dbReference type="Gene3D" id="1.10.220.100">
    <property type="entry name" value="conserved c-terminal region of ge- 1"/>
    <property type="match status" value="1"/>
</dbReference>
<reference evidence="11" key="1">
    <citation type="submission" date="2024-03" db="EMBL/GenBank/DDBJ databases">
        <authorList>
            <consortium name="ELIXIR-Norway"/>
            <consortium name="Elixir Norway"/>
        </authorList>
    </citation>
    <scope>NUCLEOTIDE SEQUENCE</scope>
</reference>
<feature type="compositionally biased region" description="Pro residues" evidence="8">
    <location>
        <begin position="29"/>
        <end position="42"/>
    </location>
</feature>
<dbReference type="PROSITE" id="PS50082">
    <property type="entry name" value="WD_REPEATS_2"/>
    <property type="match status" value="1"/>
</dbReference>
<dbReference type="PANTHER" id="PTHR15598">
    <property type="entry name" value="ENHANCER OF MRNA-DECAPPING PROTEIN 4"/>
    <property type="match status" value="1"/>
</dbReference>
<dbReference type="InterPro" id="IPR044938">
    <property type="entry name" value="EDC4_C_sf"/>
</dbReference>
<feature type="region of interest" description="Disordered" evidence="8">
    <location>
        <begin position="28"/>
        <end position="49"/>
    </location>
</feature>
<evidence type="ECO:0000259" key="9">
    <source>
        <dbReference type="Pfam" id="PF16529"/>
    </source>
</evidence>
<dbReference type="EMBL" id="OZ023709">
    <property type="protein sequence ID" value="CAK9881995.1"/>
    <property type="molecule type" value="Genomic_DNA"/>
</dbReference>
<feature type="region of interest" description="Disordered" evidence="8">
    <location>
        <begin position="895"/>
        <end position="915"/>
    </location>
</feature>
<dbReference type="SUPFAM" id="SSF50978">
    <property type="entry name" value="WD40 repeat-like"/>
    <property type="match status" value="1"/>
</dbReference>
<gene>
    <name evidence="11" type="ORF">CSSPJE1EN2_LOCUS23351</name>
</gene>
<feature type="compositionally biased region" description="Polar residues" evidence="8">
    <location>
        <begin position="748"/>
        <end position="760"/>
    </location>
</feature>
<name>A0ABP1BZV0_9BRYO</name>
<dbReference type="Pfam" id="PF16529">
    <property type="entry name" value="Ge1_WD40"/>
    <property type="match status" value="1"/>
</dbReference>
<feature type="compositionally biased region" description="Polar residues" evidence="8">
    <location>
        <begin position="825"/>
        <end position="838"/>
    </location>
</feature>
<organism evidence="11 12">
    <name type="scientific">Sphagnum jensenii</name>
    <dbReference type="NCBI Taxonomy" id="128206"/>
    <lineage>
        <taxon>Eukaryota</taxon>
        <taxon>Viridiplantae</taxon>
        <taxon>Streptophyta</taxon>
        <taxon>Embryophyta</taxon>
        <taxon>Bryophyta</taxon>
        <taxon>Sphagnophytina</taxon>
        <taxon>Sphagnopsida</taxon>
        <taxon>Sphagnales</taxon>
        <taxon>Sphagnaceae</taxon>
        <taxon>Sphagnum</taxon>
    </lineage>
</organism>
<keyword evidence="12" id="KW-1185">Reference proteome</keyword>
<dbReference type="Gene3D" id="2.130.10.10">
    <property type="entry name" value="YVTN repeat-like/Quinoprotein amine dehydrogenase"/>
    <property type="match status" value="2"/>
</dbReference>
<dbReference type="SMART" id="SM00320">
    <property type="entry name" value="WD40"/>
    <property type="match status" value="3"/>
</dbReference>
<feature type="compositionally biased region" description="Low complexity" evidence="8">
    <location>
        <begin position="61"/>
        <end position="86"/>
    </location>
</feature>
<dbReference type="PANTHER" id="PTHR15598:SF5">
    <property type="entry name" value="ENHANCER OF MRNA-DECAPPING PROTEIN 4"/>
    <property type="match status" value="1"/>
</dbReference>
<dbReference type="InterPro" id="IPR045152">
    <property type="entry name" value="EDC4-like"/>
</dbReference>
<evidence type="ECO:0000256" key="5">
    <source>
        <dbReference type="ARBA" id="ARBA00022737"/>
    </source>
</evidence>
<sequence>MASPCPQYVVEGPSGSFDIHNLFSGAPPGRFPPQYPSFPPGQYPAASNFSSNASSFPSMPVQSYQYGSGPQQQGPSPMYHPYMPYPQEHGPRLQSPYTSSALSQQQQSQQFTQATPVPHLPQSNPPLSSLPRSPMLHGSGSPNPAAALPLDGARLMALLTTHSGSDSPSKEDESRTTVAGPPQSSVERPRSSHGNAPEVSVPPPAIAPAMPTAPPVNSVLPSSSSRFSSNKLPKGRSLRGEHVVYDVDVRRSGEAQPQLEVSPITVYTSDPVLLMGRQIAVNRRYICYGLRGGNIRILNVNTALRALLRGHTQRVTDMSFFGEDVHLLASASADGRVLVRKIVEGPSEDGKLIISDQTLLAIQIVGDWESCHPCVCWHSQMQDVLVVAIGKFVLTIDVGKVRQKAPPGGFTAEQPIVCEVESPLEGVQVVGAHEEQVTDLAVPSFVSSHVASASQDGTMRIWEDKTRRPLSKIVPHDGEAVSAVAFLSAPDRPDDHTILTAGPLNRVLKLWASTGSQEESLSKLNTGTWHCIQTLEFQSSSVEGKLENAFFNQLAVAPQASLILLANAKRNAIYAVHVEFGVGAVPARMNYLAEFSVTFPILSLTVAEEKEGSVQVYCVQTQAIQQYILDVSQCLPPPNEEYSSEPPSMLEKVPVLPQTHDTAQISANEKGAGDFLELGSATATVLTGQSVSVPPRSMTASSAFGSPVEVGHREVSHVGTERTTALDITKLGTVPVKEMLDDYGKPPSETTQANQSTRVSVPQVATMPVSQPEGMAASSITKPPQPSKRRSRSKSPTKPDMQYVPVSTASSTGELEKLVKPLDSQPESSSLTTPTDNVTLERAHSSSSSNSLRDDVLSREEREGFSSTSSVKSGVHPPHLITPFELMNLASSSKSFDTHNVQTPAAPQEPIVKDRNPEDTKLHFDMEGLSASNPSVAMKKESVESESLDNRGRDSVLSTSHEVLHASASTEYSEKGQESQPRLGFLEMYSKEESVQVEEGDSLDDREHPMSVTVDGAREQLRDMTFSSVPLPPQMSVSAKGRKNKNKTYDGGVEPAAVQSSPKIPDLMTPGSMPEGETSYNMNSAPLDPGLAAQVATMQDALNQLVSMQKELHKQMTVMVAVPVNKEGKRMEGALGQRMEKVLKAHVDAMWARLAEENAKREKLERERVQQVTTLLTNFVNKDMPVALERGFKKEFAAIGPAVAQAVLPPLQNVVATTVAESFQKGVTERMFPQLEKSVGAKLEGTVTRQLQTQFQTIGRQALQEALRTCFESTVIPSFERSCRSMFEQVESSFQHGMAEYTSRAQQELASSHSALASTLQETVASATSLATSLKSELAEGQRNLVALAENASASAVHNSHIAKQMNIPDKVLSLQHLEESLDPTIELTRLVSEGKLEEAFNKALSLSNVAIVSWLCMQLDEAVVFSTVPLPLSQGVVLSLVQQLGCDLSNDTGRKLSWIREAALVLNPNDPVLAPHMRPFLEQLYQNLHRQLIHTTVPGDQANLRLVIHVVNSLLTACK</sequence>
<feature type="region of interest" description="Disordered" evidence="8">
    <location>
        <begin position="934"/>
        <end position="955"/>
    </location>
</feature>
<comment type="subcellular location">
    <subcellularLocation>
        <location evidence="1">Cytoplasm</location>
        <location evidence="1">P-body</location>
    </subcellularLocation>
</comment>
<evidence type="ECO:0000313" key="12">
    <source>
        <dbReference type="Proteomes" id="UP001497522"/>
    </source>
</evidence>
<keyword evidence="6" id="KW-0175">Coiled coil</keyword>
<feature type="domain" description="Enhancer of mRNA-decapping protein 4 WD40 repeat region" evidence="9">
    <location>
        <begin position="262"/>
        <end position="578"/>
    </location>
</feature>
<evidence type="ECO:0000256" key="3">
    <source>
        <dbReference type="ARBA" id="ARBA00022490"/>
    </source>
</evidence>
<proteinExistence type="inferred from homology"/>